<dbReference type="Pfam" id="PF13619">
    <property type="entry name" value="KTSC"/>
    <property type="match status" value="1"/>
</dbReference>
<sequence length="357" mass="40859">MSKIDLTQFKWFEYQEGQPILTYDQPRHNEDYELEIHGGNVFGVKKRAHGIYVVHKHSPDILFKLDQPELTRLMQHSKGWSGKIKRIPVQAGVGDLDKPQEEALPPGWVRITDLNSSNLNHAIYDMKRKILYVAFHRGDSWAYENVSKREYEEMVAAESRGRYFNWLIKYTKPQWKLGMNFDKPPYDVTPTGPRQMPTAPKPKAGQTLAELEQPKAKPEAMEDHARDVSGTVPKGPKKTKKATHQKFKIPPGALSAWKGSEHGSFEDKHVNNVPPKDHVYNLLEKGEVNSEKDVIALMKSLQHSTLVAHDKRAFNTAAKAFMSMADQYTFSEHAVTEYRAVRAKLLDMIKKSALHFM</sequence>
<dbReference type="InterPro" id="IPR046899">
    <property type="entry name" value="KMPT_N"/>
</dbReference>
<feature type="domain" description="KTSC" evidence="2">
    <location>
        <begin position="115"/>
        <end position="169"/>
    </location>
</feature>
<feature type="compositionally biased region" description="Basic and acidic residues" evidence="1">
    <location>
        <begin position="212"/>
        <end position="227"/>
    </location>
</feature>
<protein>
    <submittedName>
        <fullName evidence="4">KTSC domain protein</fullName>
    </submittedName>
</protein>
<feature type="domain" description="KTSC and Metallopeptidase-like N-terminal fusion" evidence="3">
    <location>
        <begin position="9"/>
        <end position="77"/>
    </location>
</feature>
<evidence type="ECO:0000259" key="2">
    <source>
        <dbReference type="Pfam" id="PF13619"/>
    </source>
</evidence>
<organism evidence="4">
    <name type="scientific">Pseudomonas phage HRDY3</name>
    <dbReference type="NCBI Taxonomy" id="3236930"/>
    <lineage>
        <taxon>Viruses</taxon>
    </lineage>
</organism>
<proteinExistence type="predicted"/>
<evidence type="ECO:0000256" key="1">
    <source>
        <dbReference type="SAM" id="MobiDB-lite"/>
    </source>
</evidence>
<feature type="region of interest" description="Disordered" evidence="1">
    <location>
        <begin position="190"/>
        <end position="244"/>
    </location>
</feature>
<name>A0AB39CDU6_9VIRU</name>
<dbReference type="InterPro" id="IPR025309">
    <property type="entry name" value="KTSC_dom"/>
</dbReference>
<dbReference type="Pfam" id="PF20294">
    <property type="entry name" value="KMPT-N"/>
    <property type="match status" value="1"/>
</dbReference>
<evidence type="ECO:0000313" key="4">
    <source>
        <dbReference type="EMBL" id="XDJ15098.1"/>
    </source>
</evidence>
<evidence type="ECO:0000259" key="3">
    <source>
        <dbReference type="Pfam" id="PF20294"/>
    </source>
</evidence>
<accession>A0AB39CDU6</accession>
<dbReference type="EMBL" id="PQ015379">
    <property type="protein sequence ID" value="XDJ15098.1"/>
    <property type="molecule type" value="Genomic_DNA"/>
</dbReference>
<feature type="compositionally biased region" description="Basic residues" evidence="1">
    <location>
        <begin position="235"/>
        <end position="244"/>
    </location>
</feature>
<reference evidence="4" key="1">
    <citation type="submission" date="2024-07" db="EMBL/GenBank/DDBJ databases">
        <authorList>
            <person name="Bringhurst R.M."/>
            <person name="Homer T.E."/>
        </authorList>
    </citation>
    <scope>NUCLEOTIDE SEQUENCE</scope>
</reference>